<sequence length="477" mass="50265">MRIDEKEGRPMGCRKQMGALVAVVAALAAVAPPAHAAQGVVPSGAVAGATVKIEMAGNPDAAPGETRERACSGALVAASWVLTAASCFADAGGKVSFDAPPWPTTATVGRPDLTATSGKVATVDRLVPHPVRDVVMVRLASKVTTAPVVVATTPPAVGDTLTVAGFGRTADAVVPDTVHAAAYTVEALGDGVVDIAPAQDDAAICKGDAGGPALRATDTGGVELVAIHHTAYQGGCLGAAGTRRDATETRVDDLGRWIAAAMAPKPGESGFTEAYVATLYRDVLKREAGSGNIAHWATRLDQGETLRDITVGIVDSLSWRRVFVTDTYVTLLGRQPTDTQRDIWVSRYDGGMDTFAITHHFVSTAEYYARAGSTDTGLVQALHRDLLGRDATAVELTHWTDRAAQQGRTAVLQEFVHSDEYRDRVVDQADQQMLGRSPDPNHLRSFGDMLQEGGDIPDLLVRLAVTSEYRIGRVWGP</sequence>
<reference evidence="3 4" key="1">
    <citation type="journal article" date="2010" name="Stand. Genomic Sci.">
        <title>Complete genome sequence of Cellulomonas flavigena type strain (134).</title>
        <authorList>
            <person name="Abt B."/>
            <person name="Foster B."/>
            <person name="Lapidus A."/>
            <person name="Clum A."/>
            <person name="Sun H."/>
            <person name="Pukall R."/>
            <person name="Lucas S."/>
            <person name="Glavina Del Rio T."/>
            <person name="Nolan M."/>
            <person name="Tice H."/>
            <person name="Cheng J.F."/>
            <person name="Pitluck S."/>
            <person name="Liolios K."/>
            <person name="Ivanova N."/>
            <person name="Mavromatis K."/>
            <person name="Ovchinnikova G."/>
            <person name="Pati A."/>
            <person name="Goodwin L."/>
            <person name="Chen A."/>
            <person name="Palaniappan K."/>
            <person name="Land M."/>
            <person name="Hauser L."/>
            <person name="Chang Y.J."/>
            <person name="Jeffries C.D."/>
            <person name="Rohde M."/>
            <person name="Goker M."/>
            <person name="Woyke T."/>
            <person name="Bristow J."/>
            <person name="Eisen J.A."/>
            <person name="Markowitz V."/>
            <person name="Hugenholtz P."/>
            <person name="Kyrpides N.C."/>
            <person name="Klenk H.P."/>
        </authorList>
    </citation>
    <scope>NUCLEOTIDE SEQUENCE [LARGE SCALE GENOMIC DNA]</scope>
    <source>
        <strain evidence="4">ATCC 482 / DSM 20109 / BCRC 11376 / JCM 18109 / NBRC 3775 / NCIMB 8073 / NRS 134</strain>
    </source>
</reference>
<protein>
    <submittedName>
        <fullName evidence="3">Peptidase S1 and S6 chymotrypsin/Hap</fullName>
    </submittedName>
</protein>
<dbReference type="InterPro" id="IPR043504">
    <property type="entry name" value="Peptidase_S1_PA_chymotrypsin"/>
</dbReference>
<dbReference type="eggNOG" id="COG2133">
    <property type="taxonomic scope" value="Bacteria"/>
</dbReference>
<organism evidence="3 4">
    <name type="scientific">Cellulomonas flavigena (strain ATCC 482 / DSM 20109 / BCRC 11376 / JCM 18109 / NBRC 3775 / NCIMB 8073 / NRS 134)</name>
    <dbReference type="NCBI Taxonomy" id="446466"/>
    <lineage>
        <taxon>Bacteria</taxon>
        <taxon>Bacillati</taxon>
        <taxon>Actinomycetota</taxon>
        <taxon>Actinomycetes</taxon>
        <taxon>Micrococcales</taxon>
        <taxon>Cellulomonadaceae</taxon>
        <taxon>Cellulomonas</taxon>
    </lineage>
</organism>
<dbReference type="GO" id="GO:0004252">
    <property type="term" value="F:serine-type endopeptidase activity"/>
    <property type="evidence" value="ECO:0007669"/>
    <property type="project" value="InterPro"/>
</dbReference>
<dbReference type="KEGG" id="cfl:Cfla_1260"/>
<evidence type="ECO:0000313" key="4">
    <source>
        <dbReference type="Proteomes" id="UP000000849"/>
    </source>
</evidence>
<keyword evidence="1" id="KW-0732">Signal</keyword>
<dbReference type="InterPro" id="IPR051333">
    <property type="entry name" value="CLIP_Serine_Protease"/>
</dbReference>
<dbReference type="STRING" id="446466.Cfla_1260"/>
<dbReference type="PROSITE" id="PS50240">
    <property type="entry name" value="TRYPSIN_DOM"/>
    <property type="match status" value="1"/>
</dbReference>
<dbReference type="InterPro" id="IPR001314">
    <property type="entry name" value="Peptidase_S1A"/>
</dbReference>
<feature type="domain" description="Peptidase S1" evidence="2">
    <location>
        <begin position="46"/>
        <end position="263"/>
    </location>
</feature>
<dbReference type="InterPro" id="IPR038255">
    <property type="entry name" value="PBS_linker_sf"/>
</dbReference>
<dbReference type="AlphaFoldDB" id="D5UBR5"/>
<dbReference type="EMBL" id="CP001964">
    <property type="protein sequence ID" value="ADG74160.1"/>
    <property type="molecule type" value="Genomic_DNA"/>
</dbReference>
<dbReference type="PANTHER" id="PTHR24260:SF136">
    <property type="entry name" value="GH08193P-RELATED"/>
    <property type="match status" value="1"/>
</dbReference>
<dbReference type="SMART" id="SM00020">
    <property type="entry name" value="Tryp_SPc"/>
    <property type="match status" value="1"/>
</dbReference>
<dbReference type="Gene3D" id="1.10.3130.20">
    <property type="entry name" value="Phycobilisome linker domain"/>
    <property type="match status" value="1"/>
</dbReference>
<evidence type="ECO:0000313" key="3">
    <source>
        <dbReference type="EMBL" id="ADG74160.1"/>
    </source>
</evidence>
<dbReference type="InterPro" id="IPR009003">
    <property type="entry name" value="Peptidase_S1_PA"/>
</dbReference>
<feature type="chain" id="PRO_5003077352" evidence="1">
    <location>
        <begin position="37"/>
        <end position="477"/>
    </location>
</feature>
<dbReference type="Pfam" id="PF13946">
    <property type="entry name" value="DUF4214"/>
    <property type="match status" value="2"/>
</dbReference>
<feature type="signal peptide" evidence="1">
    <location>
        <begin position="1"/>
        <end position="36"/>
    </location>
</feature>
<dbReference type="PRINTS" id="PR00722">
    <property type="entry name" value="CHYMOTRYPSIN"/>
</dbReference>
<dbReference type="PANTHER" id="PTHR24260">
    <property type="match status" value="1"/>
</dbReference>
<dbReference type="Proteomes" id="UP000000849">
    <property type="component" value="Chromosome"/>
</dbReference>
<dbReference type="RefSeq" id="WP_013116494.1">
    <property type="nucleotide sequence ID" value="NC_014151.1"/>
</dbReference>
<keyword evidence="4" id="KW-1185">Reference proteome</keyword>
<dbReference type="InterPro" id="IPR001254">
    <property type="entry name" value="Trypsin_dom"/>
</dbReference>
<dbReference type="GO" id="GO:0006508">
    <property type="term" value="P:proteolysis"/>
    <property type="evidence" value="ECO:0007669"/>
    <property type="project" value="InterPro"/>
</dbReference>
<name>D5UBR5_CELFN</name>
<dbReference type="InterPro" id="IPR025282">
    <property type="entry name" value="DUF4214"/>
</dbReference>
<accession>D5UBR5</accession>
<proteinExistence type="predicted"/>
<evidence type="ECO:0000256" key="1">
    <source>
        <dbReference type="SAM" id="SignalP"/>
    </source>
</evidence>
<dbReference type="HOGENOM" id="CLU_571987_0_0_11"/>
<gene>
    <name evidence="3" type="ordered locus">Cfla_1260</name>
</gene>
<dbReference type="OrthoDB" id="8611574at2"/>
<dbReference type="Pfam" id="PF00089">
    <property type="entry name" value="Trypsin"/>
    <property type="match status" value="1"/>
</dbReference>
<dbReference type="SUPFAM" id="SSF50494">
    <property type="entry name" value="Trypsin-like serine proteases"/>
    <property type="match status" value="1"/>
</dbReference>
<dbReference type="eggNOG" id="COG5640">
    <property type="taxonomic scope" value="Bacteria"/>
</dbReference>
<evidence type="ECO:0000259" key="2">
    <source>
        <dbReference type="PROSITE" id="PS50240"/>
    </source>
</evidence>
<dbReference type="Gene3D" id="2.40.10.10">
    <property type="entry name" value="Trypsin-like serine proteases"/>
    <property type="match status" value="1"/>
</dbReference>